<evidence type="ECO:0000313" key="4">
    <source>
        <dbReference type="Proteomes" id="UP001169063"/>
    </source>
</evidence>
<dbReference type="Proteomes" id="UP001169063">
    <property type="component" value="Unassembled WGS sequence"/>
</dbReference>
<evidence type="ECO:0000313" key="3">
    <source>
        <dbReference type="EMBL" id="MDO1559696.1"/>
    </source>
</evidence>
<proteinExistence type="predicted"/>
<organism evidence="3 4">
    <name type="scientific">Peiella sedimenti</name>
    <dbReference type="NCBI Taxonomy" id="3061083"/>
    <lineage>
        <taxon>Bacteria</taxon>
        <taxon>Pseudomonadati</taxon>
        <taxon>Pseudomonadota</taxon>
        <taxon>Alphaproteobacteria</taxon>
        <taxon>Caulobacterales</taxon>
        <taxon>Caulobacteraceae</taxon>
        <taxon>Peiella</taxon>
    </lineage>
</organism>
<dbReference type="RefSeq" id="WP_302110132.1">
    <property type="nucleotide sequence ID" value="NZ_JAUKTR010000004.1"/>
</dbReference>
<comment type="caution">
    <text evidence="3">The sequence shown here is derived from an EMBL/GenBank/DDBJ whole genome shotgun (WGS) entry which is preliminary data.</text>
</comment>
<keyword evidence="4" id="KW-1185">Reference proteome</keyword>
<name>A0ABT8SMW1_9CAUL</name>
<evidence type="ECO:0000256" key="1">
    <source>
        <dbReference type="SAM" id="MobiDB-lite"/>
    </source>
</evidence>
<protein>
    <recommendedName>
        <fullName evidence="5">SPOR domain-containing protein</fullName>
    </recommendedName>
</protein>
<gene>
    <name evidence="3" type="ORF">Q0812_09680</name>
</gene>
<reference evidence="3" key="1">
    <citation type="submission" date="2023-07" db="EMBL/GenBank/DDBJ databases">
        <title>Brevundimonas soil sp. nov., isolated from the soil of chemical plant.</title>
        <authorList>
            <person name="Wu N."/>
        </authorList>
    </citation>
    <scope>NUCLEOTIDE SEQUENCE</scope>
    <source>
        <strain evidence="3">XZ-24</strain>
    </source>
</reference>
<evidence type="ECO:0000256" key="2">
    <source>
        <dbReference type="SAM" id="Phobius"/>
    </source>
</evidence>
<feature type="transmembrane region" description="Helical" evidence="2">
    <location>
        <begin position="6"/>
        <end position="28"/>
    </location>
</feature>
<keyword evidence="2" id="KW-1133">Transmembrane helix</keyword>
<keyword evidence="2" id="KW-0812">Transmembrane</keyword>
<keyword evidence="2" id="KW-0472">Membrane</keyword>
<feature type="region of interest" description="Disordered" evidence="1">
    <location>
        <begin position="45"/>
        <end position="74"/>
    </location>
</feature>
<evidence type="ECO:0008006" key="5">
    <source>
        <dbReference type="Google" id="ProtNLM"/>
    </source>
</evidence>
<sequence length="74" mass="8014">MRRRSAGPAWVWVIVLAVIGLAVIGFFVSRQKMADLRATEVEVARPDLPDPEELLPDGPVPIPDQPGVAQQSPS</sequence>
<accession>A0ABT8SMW1</accession>
<dbReference type="EMBL" id="JAUKTR010000004">
    <property type="protein sequence ID" value="MDO1559696.1"/>
    <property type="molecule type" value="Genomic_DNA"/>
</dbReference>